<dbReference type="EMBL" id="MVGC01000252">
    <property type="protein sequence ID" value="RJE21094.1"/>
    <property type="molecule type" value="Genomic_DNA"/>
</dbReference>
<evidence type="ECO:0000313" key="2">
    <source>
        <dbReference type="EMBL" id="RJE21094.1"/>
    </source>
</evidence>
<evidence type="ECO:0000256" key="1">
    <source>
        <dbReference type="SAM" id="MobiDB-lite"/>
    </source>
</evidence>
<accession>A0A3A2ZNY7</accession>
<reference evidence="3" key="1">
    <citation type="submission" date="2017-02" db="EMBL/GenBank/DDBJ databases">
        <authorList>
            <person name="Tafer H."/>
            <person name="Lopandic K."/>
        </authorList>
    </citation>
    <scope>NUCLEOTIDE SEQUENCE [LARGE SCALE GENOMIC DNA]</scope>
    <source>
        <strain evidence="3">CBS 366.77</strain>
    </source>
</reference>
<keyword evidence="2" id="KW-0808">Transferase</keyword>
<dbReference type="GO" id="GO:0032259">
    <property type="term" value="P:methylation"/>
    <property type="evidence" value="ECO:0007669"/>
    <property type="project" value="UniProtKB-KW"/>
</dbReference>
<evidence type="ECO:0000313" key="3">
    <source>
        <dbReference type="Proteomes" id="UP000266188"/>
    </source>
</evidence>
<sequence>MADSLPPREQNDVVIVPDDDPYAGDDPDFLTETDVASSTQSLSSSVLNYKYENGRRYHAYREGEYLVPNDDREQDRLDLVRDQLVTIMPTTDQLFCLQHHHVCRLALGGDLFRSPIDPSEARILDLGTGTGIWAIEMGDQYPNATVIGTDLSPIQPRWVAPNCFFEVSDYESEWDFSKPFDFIHARCLGGAVKDFPRLIQRAKDHLHTDGWLEFADFAGEVFSDDGGLERAPYTMEIYKLVDEASVKFGKKQNAAPYYKQWLIEAGFKNVKEEVYKLFVTKIPLNPWPKDPKLKEIGRYQQVNMLEGLDAYTLALFTRILGWSTEQVYAYNAEVRKELVDRSLHLYGKFVWVSGQRNDRLS</sequence>
<dbReference type="Proteomes" id="UP000266188">
    <property type="component" value="Unassembled WGS sequence"/>
</dbReference>
<name>A0A3A2ZNY7_9EURO</name>
<dbReference type="SUPFAM" id="SSF53335">
    <property type="entry name" value="S-adenosyl-L-methionine-dependent methyltransferases"/>
    <property type="match status" value="1"/>
</dbReference>
<dbReference type="PANTHER" id="PTHR43591:SF10">
    <property type="entry name" value="ABC TRANSMEMBRANE TYPE-1 DOMAIN-CONTAINING PROTEIN-RELATED"/>
    <property type="match status" value="1"/>
</dbReference>
<gene>
    <name evidence="2" type="ORF">PHISCL_06558</name>
</gene>
<keyword evidence="3" id="KW-1185">Reference proteome</keyword>
<dbReference type="Gene3D" id="3.40.50.150">
    <property type="entry name" value="Vaccinia Virus protein VP39"/>
    <property type="match status" value="1"/>
</dbReference>
<feature type="region of interest" description="Disordered" evidence="1">
    <location>
        <begin position="1"/>
        <end position="35"/>
    </location>
</feature>
<proteinExistence type="predicted"/>
<protein>
    <submittedName>
        <fullName evidence="2">Methyltransferase</fullName>
    </submittedName>
</protein>
<organism evidence="2 3">
    <name type="scientific">Aspergillus sclerotialis</name>
    <dbReference type="NCBI Taxonomy" id="2070753"/>
    <lineage>
        <taxon>Eukaryota</taxon>
        <taxon>Fungi</taxon>
        <taxon>Dikarya</taxon>
        <taxon>Ascomycota</taxon>
        <taxon>Pezizomycotina</taxon>
        <taxon>Eurotiomycetes</taxon>
        <taxon>Eurotiomycetidae</taxon>
        <taxon>Eurotiales</taxon>
        <taxon>Aspergillaceae</taxon>
        <taxon>Aspergillus</taxon>
        <taxon>Aspergillus subgen. Polypaecilum</taxon>
    </lineage>
</organism>
<dbReference type="InterPro" id="IPR029063">
    <property type="entry name" value="SAM-dependent_MTases_sf"/>
</dbReference>
<dbReference type="Pfam" id="PF13489">
    <property type="entry name" value="Methyltransf_23"/>
    <property type="match status" value="1"/>
</dbReference>
<comment type="caution">
    <text evidence="2">The sequence shown here is derived from an EMBL/GenBank/DDBJ whole genome shotgun (WGS) entry which is preliminary data.</text>
</comment>
<dbReference type="OrthoDB" id="2013972at2759"/>
<dbReference type="PANTHER" id="PTHR43591">
    <property type="entry name" value="METHYLTRANSFERASE"/>
    <property type="match status" value="1"/>
</dbReference>
<dbReference type="AlphaFoldDB" id="A0A3A2ZNY7"/>
<dbReference type="STRING" id="2070753.A0A3A2ZNY7"/>
<feature type="compositionally biased region" description="Acidic residues" evidence="1">
    <location>
        <begin position="17"/>
        <end position="31"/>
    </location>
</feature>
<keyword evidence="2" id="KW-0489">Methyltransferase</keyword>
<dbReference type="GO" id="GO:0008168">
    <property type="term" value="F:methyltransferase activity"/>
    <property type="evidence" value="ECO:0007669"/>
    <property type="project" value="UniProtKB-KW"/>
</dbReference>
<dbReference type="CDD" id="cd02440">
    <property type="entry name" value="AdoMet_MTases"/>
    <property type="match status" value="1"/>
</dbReference>